<keyword evidence="2" id="KW-1185">Reference proteome</keyword>
<reference evidence="1 2" key="1">
    <citation type="submission" date="2018-08" db="EMBL/GenBank/DDBJ databases">
        <title>Chitinophaga sp. K20C18050901, a novel bacterium isolated from forest soil.</title>
        <authorList>
            <person name="Wang C."/>
        </authorList>
    </citation>
    <scope>NUCLEOTIDE SEQUENCE [LARGE SCALE GENOMIC DNA]</scope>
    <source>
        <strain evidence="1 2">K20C18050901</strain>
    </source>
</reference>
<evidence type="ECO:0000313" key="1">
    <source>
        <dbReference type="EMBL" id="RFM36042.1"/>
    </source>
</evidence>
<dbReference type="Proteomes" id="UP000261174">
    <property type="component" value="Unassembled WGS sequence"/>
</dbReference>
<dbReference type="AlphaFoldDB" id="A0A3E1P798"/>
<name>A0A3E1P798_9BACT</name>
<gene>
    <name evidence="1" type="ORF">DXN04_00565</name>
</gene>
<comment type="caution">
    <text evidence="1">The sequence shown here is derived from an EMBL/GenBank/DDBJ whole genome shotgun (WGS) entry which is preliminary data.</text>
</comment>
<evidence type="ECO:0000313" key="2">
    <source>
        <dbReference type="Proteomes" id="UP000261174"/>
    </source>
</evidence>
<protein>
    <recommendedName>
        <fullName evidence="3">Lipocalin-like domain-containing protein</fullName>
    </recommendedName>
</protein>
<sequence length="147" mass="16780">MKNMRTKQILMMMVCCFILFSCKKDKDNSPACGISMDGIAGSYKVTKIQYKAPDSDDVLDFMEFMDECQKDDITTLYSNGKYKLDDGGLVCEPDETDEGFWVIKDQTILSDGRINGTIENYNCKTLVYYMKDVLVDGDKMTFTAERQ</sequence>
<evidence type="ECO:0008006" key="3">
    <source>
        <dbReference type="Google" id="ProtNLM"/>
    </source>
</evidence>
<organism evidence="1 2">
    <name type="scientific">Chitinophaga silvisoli</name>
    <dbReference type="NCBI Taxonomy" id="2291814"/>
    <lineage>
        <taxon>Bacteria</taxon>
        <taxon>Pseudomonadati</taxon>
        <taxon>Bacteroidota</taxon>
        <taxon>Chitinophagia</taxon>
        <taxon>Chitinophagales</taxon>
        <taxon>Chitinophagaceae</taxon>
        <taxon>Chitinophaga</taxon>
    </lineage>
</organism>
<dbReference type="PROSITE" id="PS51257">
    <property type="entry name" value="PROKAR_LIPOPROTEIN"/>
    <property type="match status" value="1"/>
</dbReference>
<accession>A0A3E1P798</accession>
<proteinExistence type="predicted"/>
<dbReference type="EMBL" id="QTJV01000001">
    <property type="protein sequence ID" value="RFM36042.1"/>
    <property type="molecule type" value="Genomic_DNA"/>
</dbReference>